<dbReference type="Pfam" id="PF00005">
    <property type="entry name" value="ABC_tran"/>
    <property type="match status" value="1"/>
</dbReference>
<dbReference type="PROSITE" id="PS00211">
    <property type="entry name" value="ABC_TRANSPORTER_1"/>
    <property type="match status" value="1"/>
</dbReference>
<accession>A0A1U7GTG8</accession>
<proteinExistence type="predicted"/>
<keyword evidence="5" id="KW-1185">Reference proteome</keyword>
<dbReference type="InterPro" id="IPR003593">
    <property type="entry name" value="AAA+_ATPase"/>
</dbReference>
<gene>
    <name evidence="4" type="ORF">NIES592_22430</name>
</gene>
<protein>
    <submittedName>
        <fullName evidence="4">ABC transporter</fullName>
    </submittedName>
</protein>
<organism evidence="4 5">
    <name type="scientific">Fischerella major NIES-592</name>
    <dbReference type="NCBI Taxonomy" id="210994"/>
    <lineage>
        <taxon>Bacteria</taxon>
        <taxon>Bacillati</taxon>
        <taxon>Cyanobacteriota</taxon>
        <taxon>Cyanophyceae</taxon>
        <taxon>Nostocales</taxon>
        <taxon>Hapalosiphonaceae</taxon>
        <taxon>Fischerella</taxon>
    </lineage>
</organism>
<dbReference type="EMBL" id="MRCA01000021">
    <property type="protein sequence ID" value="OKH11202.1"/>
    <property type="molecule type" value="Genomic_DNA"/>
</dbReference>
<dbReference type="PANTHER" id="PTHR43514:SF1">
    <property type="entry name" value="SULFATE_THIOSULFATE IMPORT ATP-BINDING PROTEIN CYSA"/>
    <property type="match status" value="1"/>
</dbReference>
<evidence type="ECO:0000256" key="2">
    <source>
        <dbReference type="ARBA" id="ARBA00022840"/>
    </source>
</evidence>
<dbReference type="SUPFAM" id="SSF52540">
    <property type="entry name" value="P-loop containing nucleoside triphosphate hydrolases"/>
    <property type="match status" value="1"/>
</dbReference>
<keyword evidence="2" id="KW-0067">ATP-binding</keyword>
<reference evidence="4 5" key="1">
    <citation type="submission" date="2016-11" db="EMBL/GenBank/DDBJ databases">
        <title>Draft Genome Sequences of Nine Cyanobacterial Strains from Diverse Habitats.</title>
        <authorList>
            <person name="Zhu T."/>
            <person name="Hou S."/>
            <person name="Lu X."/>
            <person name="Hess W.R."/>
        </authorList>
    </citation>
    <scope>NUCLEOTIDE SEQUENCE [LARGE SCALE GENOMIC DNA]</scope>
    <source>
        <strain evidence="4 5">NIES-592</strain>
    </source>
</reference>
<dbReference type="Gene3D" id="3.40.50.300">
    <property type="entry name" value="P-loop containing nucleotide triphosphate hydrolases"/>
    <property type="match status" value="1"/>
</dbReference>
<evidence type="ECO:0000259" key="3">
    <source>
        <dbReference type="PROSITE" id="PS50893"/>
    </source>
</evidence>
<dbReference type="Proteomes" id="UP000186391">
    <property type="component" value="Unassembled WGS sequence"/>
</dbReference>
<dbReference type="GO" id="GO:0016887">
    <property type="term" value="F:ATP hydrolysis activity"/>
    <property type="evidence" value="ECO:0007669"/>
    <property type="project" value="InterPro"/>
</dbReference>
<dbReference type="PANTHER" id="PTHR43514">
    <property type="entry name" value="ABC TRANSPORTER I FAMILY MEMBER 10"/>
    <property type="match status" value="1"/>
</dbReference>
<dbReference type="RefSeq" id="WP_084552382.1">
    <property type="nucleotide sequence ID" value="NZ_MRCA01000021.1"/>
</dbReference>
<dbReference type="SMART" id="SM00382">
    <property type="entry name" value="AAA"/>
    <property type="match status" value="1"/>
</dbReference>
<dbReference type="InterPro" id="IPR003439">
    <property type="entry name" value="ABC_transporter-like_ATP-bd"/>
</dbReference>
<dbReference type="InterPro" id="IPR017871">
    <property type="entry name" value="ABC_transporter-like_CS"/>
</dbReference>
<feature type="domain" description="ABC transporter" evidence="3">
    <location>
        <begin position="2"/>
        <end position="233"/>
    </location>
</feature>
<name>A0A1U7GTG8_9CYAN</name>
<evidence type="ECO:0000256" key="1">
    <source>
        <dbReference type="ARBA" id="ARBA00022741"/>
    </source>
</evidence>
<evidence type="ECO:0000313" key="4">
    <source>
        <dbReference type="EMBL" id="OKH11202.1"/>
    </source>
</evidence>
<sequence>MQLLVDIHKQLASYPLEVKFNLEGRVLGILGGSGSGKSMTLRCIAGLETPKRGRIVVNGRVLFDSNKRINLPIRLRRVGIVFQNYALFPHLTVAENITYGLQDLSVAERQHRLREQITRLQLSGLENRYPHHLSGGQQQRVALARALAVEPEVLLLDEPFSALDTHLRHQLQEQLIETLSSYQGVTLFVTHNLEEAYEICEQLLVMSEGQAIAYDKKQSIFDRPATYTVAQLTGCKNFSKTRAISPTQVEAQDWGCTLKVIEPIPESLAYVGIRAHHLTITNDPKAENTFPCWLAHTRETPHRMTLYLKLNHPPTQANDYHIQAEVFKEKWSTIKDRPFPWYVKLDPMRLFLMQS</sequence>
<dbReference type="AlphaFoldDB" id="A0A1U7GTG8"/>
<dbReference type="OrthoDB" id="508245at2"/>
<keyword evidence="1" id="KW-0547">Nucleotide-binding</keyword>
<dbReference type="GO" id="GO:0005524">
    <property type="term" value="F:ATP binding"/>
    <property type="evidence" value="ECO:0007669"/>
    <property type="project" value="UniProtKB-KW"/>
</dbReference>
<dbReference type="InterPro" id="IPR050334">
    <property type="entry name" value="Molybdenum_import_ModC"/>
</dbReference>
<evidence type="ECO:0000313" key="5">
    <source>
        <dbReference type="Proteomes" id="UP000186391"/>
    </source>
</evidence>
<comment type="caution">
    <text evidence="4">The sequence shown here is derived from an EMBL/GenBank/DDBJ whole genome shotgun (WGS) entry which is preliminary data.</text>
</comment>
<dbReference type="InterPro" id="IPR027417">
    <property type="entry name" value="P-loop_NTPase"/>
</dbReference>
<dbReference type="PROSITE" id="PS50893">
    <property type="entry name" value="ABC_TRANSPORTER_2"/>
    <property type="match status" value="1"/>
</dbReference>